<feature type="domain" description="AB hydrolase-1" evidence="1">
    <location>
        <begin position="25"/>
        <end position="126"/>
    </location>
</feature>
<dbReference type="EMBL" id="QOVF01000001">
    <property type="protein sequence ID" value="KAA0696882.1"/>
    <property type="molecule type" value="Genomic_DNA"/>
</dbReference>
<dbReference type="PANTHER" id="PTHR43798">
    <property type="entry name" value="MONOACYLGLYCEROL LIPASE"/>
    <property type="match status" value="1"/>
</dbReference>
<organism evidence="2 3">
    <name type="scientific">Halopseudomonas laoshanensis</name>
    <dbReference type="NCBI Taxonomy" id="2268758"/>
    <lineage>
        <taxon>Bacteria</taxon>
        <taxon>Pseudomonadati</taxon>
        <taxon>Pseudomonadota</taxon>
        <taxon>Gammaproteobacteria</taxon>
        <taxon>Pseudomonadales</taxon>
        <taxon>Pseudomonadaceae</taxon>
        <taxon>Halopseudomonas</taxon>
    </lineage>
</organism>
<dbReference type="OrthoDB" id="9779853at2"/>
<evidence type="ECO:0000259" key="1">
    <source>
        <dbReference type="Pfam" id="PF00561"/>
    </source>
</evidence>
<evidence type="ECO:0000313" key="2">
    <source>
        <dbReference type="EMBL" id="KAA0696882.1"/>
    </source>
</evidence>
<evidence type="ECO:0000313" key="3">
    <source>
        <dbReference type="Proteomes" id="UP000463138"/>
    </source>
</evidence>
<sequence length="252" mass="27584">MKSFTSFDGVEIRYRQWNSRAKGVPVILQHGYIANARVNWILPGIVFRLTITGHRVIALDARGHGRSDRPHDTASYGESRMAQDISCLIDELGLEEVDLVGYSMGATVALLAAAEDKRIRRLIIGGIGAHTLSLGGSHHGQVKKKLAAALLATNRRSIKHPALLAFRLFADFMRADRNAMAAQALAFHSKKIPFERITNPTLIIAGRNDPLAIHPEKLQAALPDAQLCITPGNHTTALMSLRFKSALVKFLG</sequence>
<comment type="caution">
    <text evidence="2">The sequence shown here is derived from an EMBL/GenBank/DDBJ whole genome shotgun (WGS) entry which is preliminary data.</text>
</comment>
<dbReference type="GO" id="GO:0046464">
    <property type="term" value="P:acylglycerol catabolic process"/>
    <property type="evidence" value="ECO:0007669"/>
    <property type="project" value="TreeGrafter"/>
</dbReference>
<keyword evidence="2" id="KW-0378">Hydrolase</keyword>
<dbReference type="GO" id="GO:0047372">
    <property type="term" value="F:monoacylglycerol lipase activity"/>
    <property type="evidence" value="ECO:0007669"/>
    <property type="project" value="TreeGrafter"/>
</dbReference>
<dbReference type="InterPro" id="IPR050266">
    <property type="entry name" value="AB_hydrolase_sf"/>
</dbReference>
<proteinExistence type="predicted"/>
<protein>
    <submittedName>
        <fullName evidence="2">Alpha/beta fold hydrolase</fullName>
    </submittedName>
</protein>
<dbReference type="Gene3D" id="3.40.50.1820">
    <property type="entry name" value="alpha/beta hydrolase"/>
    <property type="match status" value="1"/>
</dbReference>
<dbReference type="InterPro" id="IPR000073">
    <property type="entry name" value="AB_hydrolase_1"/>
</dbReference>
<keyword evidence="3" id="KW-1185">Reference proteome</keyword>
<gene>
    <name evidence="2" type="ORF">DT594_06090</name>
</gene>
<dbReference type="GO" id="GO:0016020">
    <property type="term" value="C:membrane"/>
    <property type="evidence" value="ECO:0007669"/>
    <property type="project" value="TreeGrafter"/>
</dbReference>
<reference evidence="2 3" key="1">
    <citation type="submission" date="2018-07" db="EMBL/GenBank/DDBJ databases">
        <title>Pseudomonas laoshanensis sp. nov., isolated from soil.</title>
        <authorList>
            <person name="Sun J."/>
            <person name="Yu L."/>
            <person name="Wang M."/>
            <person name="Zhang C."/>
        </authorList>
    </citation>
    <scope>NUCLEOTIDE SEQUENCE [LARGE SCALE GENOMIC DNA]</scope>
    <source>
        <strain evidence="2 3">Y22</strain>
    </source>
</reference>
<dbReference type="AlphaFoldDB" id="A0A7V7KYK4"/>
<name>A0A7V7KYK4_9GAMM</name>
<dbReference type="SUPFAM" id="SSF53474">
    <property type="entry name" value="alpha/beta-Hydrolases"/>
    <property type="match status" value="1"/>
</dbReference>
<dbReference type="Pfam" id="PF00561">
    <property type="entry name" value="Abhydrolase_1"/>
    <property type="match status" value="1"/>
</dbReference>
<dbReference type="Proteomes" id="UP000463138">
    <property type="component" value="Unassembled WGS sequence"/>
</dbReference>
<accession>A0A7V7KYK4</accession>
<dbReference type="InterPro" id="IPR029058">
    <property type="entry name" value="AB_hydrolase_fold"/>
</dbReference>
<dbReference type="PANTHER" id="PTHR43798:SF5">
    <property type="entry name" value="MONOACYLGLYCEROL LIPASE ABHD6"/>
    <property type="match status" value="1"/>
</dbReference>
<dbReference type="RefSeq" id="WP_149331811.1">
    <property type="nucleotide sequence ID" value="NZ_QOVF01000001.1"/>
</dbReference>